<evidence type="ECO:0000256" key="1">
    <source>
        <dbReference type="ARBA" id="ARBA00023015"/>
    </source>
</evidence>
<dbReference type="PANTHER" id="PTHR44688:SF16">
    <property type="entry name" value="DNA-BINDING TRANSCRIPTIONAL ACTIVATOR DEVR_DOSR"/>
    <property type="match status" value="1"/>
</dbReference>
<name>A0ABT1J0C6_9ACTN</name>
<dbReference type="SMART" id="SM00421">
    <property type="entry name" value="HTH_LUXR"/>
    <property type="match status" value="1"/>
</dbReference>
<dbReference type="SUPFAM" id="SSF46894">
    <property type="entry name" value="C-terminal effector domain of the bipartite response regulators"/>
    <property type="match status" value="1"/>
</dbReference>
<proteinExistence type="predicted"/>
<keyword evidence="1" id="KW-0805">Transcription regulation</keyword>
<dbReference type="InterPro" id="IPR036388">
    <property type="entry name" value="WH-like_DNA-bd_sf"/>
</dbReference>
<dbReference type="PROSITE" id="PS00622">
    <property type="entry name" value="HTH_LUXR_1"/>
    <property type="match status" value="1"/>
</dbReference>
<keyword evidence="2 5" id="KW-0238">DNA-binding</keyword>
<dbReference type="PROSITE" id="PS50043">
    <property type="entry name" value="HTH_LUXR_2"/>
    <property type="match status" value="1"/>
</dbReference>
<evidence type="ECO:0000313" key="5">
    <source>
        <dbReference type="EMBL" id="MCP2310877.1"/>
    </source>
</evidence>
<protein>
    <submittedName>
        <fullName evidence="5">DNA-binding CsgD family transcriptional regulator/tetratricopeptide (TPR) repeat protein</fullName>
    </submittedName>
</protein>
<dbReference type="PANTHER" id="PTHR44688">
    <property type="entry name" value="DNA-BINDING TRANSCRIPTIONAL ACTIVATOR DEVR_DOSR"/>
    <property type="match status" value="1"/>
</dbReference>
<evidence type="ECO:0000256" key="3">
    <source>
        <dbReference type="ARBA" id="ARBA00023163"/>
    </source>
</evidence>
<dbReference type="InterPro" id="IPR000792">
    <property type="entry name" value="Tscrpt_reg_LuxR_C"/>
</dbReference>
<keyword evidence="3" id="KW-0804">Transcription</keyword>
<evidence type="ECO:0000259" key="4">
    <source>
        <dbReference type="PROSITE" id="PS50043"/>
    </source>
</evidence>
<evidence type="ECO:0000256" key="2">
    <source>
        <dbReference type="ARBA" id="ARBA00023125"/>
    </source>
</evidence>
<dbReference type="Gene3D" id="1.10.10.10">
    <property type="entry name" value="Winged helix-like DNA-binding domain superfamily/Winged helix DNA-binding domain"/>
    <property type="match status" value="1"/>
</dbReference>
<reference evidence="5 6" key="1">
    <citation type="submission" date="2022-06" db="EMBL/GenBank/DDBJ databases">
        <title>Sequencing the genomes of 1000 actinobacteria strains.</title>
        <authorList>
            <person name="Klenk H.-P."/>
        </authorList>
    </citation>
    <scope>NUCLEOTIDE SEQUENCE [LARGE SCALE GENOMIC DNA]</scope>
    <source>
        <strain evidence="5 6">DSM 41656</strain>
    </source>
</reference>
<evidence type="ECO:0000313" key="6">
    <source>
        <dbReference type="Proteomes" id="UP001206483"/>
    </source>
</evidence>
<comment type="caution">
    <text evidence="5">The sequence shown here is derived from an EMBL/GenBank/DDBJ whole genome shotgun (WGS) entry which is preliminary data.</text>
</comment>
<gene>
    <name evidence="5" type="ORF">FHR36_004040</name>
</gene>
<accession>A0ABT1J0C6</accession>
<dbReference type="Proteomes" id="UP001206483">
    <property type="component" value="Unassembled WGS sequence"/>
</dbReference>
<organism evidence="5 6">
    <name type="scientific">Kitasatospora paracochleata</name>
    <dbReference type="NCBI Taxonomy" id="58354"/>
    <lineage>
        <taxon>Bacteria</taxon>
        <taxon>Bacillati</taxon>
        <taxon>Actinomycetota</taxon>
        <taxon>Actinomycetes</taxon>
        <taxon>Kitasatosporales</taxon>
        <taxon>Streptomycetaceae</taxon>
        <taxon>Kitasatospora</taxon>
    </lineage>
</organism>
<dbReference type="EMBL" id="JAMZDX010000004">
    <property type="protein sequence ID" value="MCP2310877.1"/>
    <property type="molecule type" value="Genomic_DNA"/>
</dbReference>
<dbReference type="Pfam" id="PF00196">
    <property type="entry name" value="GerE"/>
    <property type="match status" value="1"/>
</dbReference>
<dbReference type="GO" id="GO:0003677">
    <property type="term" value="F:DNA binding"/>
    <property type="evidence" value="ECO:0007669"/>
    <property type="project" value="UniProtKB-KW"/>
</dbReference>
<feature type="domain" description="HTH luxR-type" evidence="4">
    <location>
        <begin position="495"/>
        <end position="560"/>
    </location>
</feature>
<dbReference type="CDD" id="cd06170">
    <property type="entry name" value="LuxR_C_like"/>
    <property type="match status" value="1"/>
</dbReference>
<keyword evidence="6" id="KW-1185">Reference proteome</keyword>
<dbReference type="InterPro" id="IPR016032">
    <property type="entry name" value="Sig_transdc_resp-reg_C-effctor"/>
</dbReference>
<sequence length="578" mass="61026">MPLPSAAPTGAAAPLVGTTAPLVGTTEKRADSTLLTSARLLAAQGSAAQISALLRALVTDPLGLLRALASVGSLDRAVELLDTALTLGLPAELNARLWCLLVELRLAGGDVRRTLAAAEEILGRDTAELPDTVRSAVLAGRAFGRYFQDADRGRRHAESVLRGHDERIAPDAEVLAATAVLSDLALADGRLAEGLRLARAAVAGAAAMPSPVWRAYLHLVLADRLVDVGAHAEAESTVRTAGVDLLGLGGGMDSVVALHRARLLDHRGRLAEARDEAQQALTAAVCQGTLLYVPPLLATLGELALRFGDHDGAEAFVRRYRRILADGASRLPSPVYDWVELQVTAARHGAHAALEQLELHYPDRAQRAALFTRQPGAAAWFVRTALEAGNPHWAAIAAHEAERLAEDNRGIAPLAAAAGHAVSLLHGDPDGLVRAATEHGHHWARTAAAEDLAALLDPRSRRRAFAQLPSAAVPAIPTPVPVPTLHVADPGARAAEENADALSDVERTVAHLVSQGLTNQQVASRIHRSPHTVNYHLRNIFRKVGLSSRVELARLAHLWAADHPGIADHSRPVAPAMG</sequence>
<dbReference type="PRINTS" id="PR00038">
    <property type="entry name" value="HTHLUXR"/>
</dbReference>